<dbReference type="EMBL" id="PCGY01000011">
    <property type="protein sequence ID" value="PKU92724.1"/>
    <property type="molecule type" value="Genomic_DNA"/>
</dbReference>
<proteinExistence type="predicted"/>
<evidence type="ECO:0000313" key="2">
    <source>
        <dbReference type="Proteomes" id="UP000233727"/>
    </source>
</evidence>
<protein>
    <submittedName>
        <fullName evidence="1">Uncharacterized protein</fullName>
    </submittedName>
</protein>
<comment type="caution">
    <text evidence="1">The sequence shown here is derived from an EMBL/GenBank/DDBJ whole genome shotgun (WGS) entry which is preliminary data.</text>
</comment>
<sequence length="106" mass="12087">MENDIELKSLHERSNKDTADGYIKNTLKKRDAVRVGFDNFPNTGMSDDELIRYLRRLSAFKRGVAYVIGRLLVTVSPFPASWPIGQAMVCNACKRSDSRARFDKFV</sequence>
<gene>
    <name evidence="1" type="ORF">CQR47_0573</name>
</gene>
<name>A0A2N3QM64_9BIFI</name>
<evidence type="ECO:0000313" key="1">
    <source>
        <dbReference type="EMBL" id="PKU92724.1"/>
    </source>
</evidence>
<dbReference type="AlphaFoldDB" id="A0A2N3QM64"/>
<reference evidence="1 2" key="1">
    <citation type="submission" date="2017-10" db="EMBL/GenBank/DDBJ databases">
        <title>Bifidobacterium genomics.</title>
        <authorList>
            <person name="Lugli G.A."/>
            <person name="Milani C."/>
            <person name="Mancabelli L."/>
        </authorList>
    </citation>
    <scope>NUCLEOTIDE SEQUENCE [LARGE SCALE GENOMIC DNA]</scope>
    <source>
        <strain evidence="1 2">1542B</strain>
    </source>
</reference>
<dbReference type="RefSeq" id="WP_101454987.1">
    <property type="nucleotide sequence ID" value="NZ_PCGY01000011.1"/>
</dbReference>
<dbReference type="Proteomes" id="UP000233727">
    <property type="component" value="Unassembled WGS sequence"/>
</dbReference>
<accession>A0A2N3QM64</accession>
<organism evidence="1 2">
    <name type="scientific">Bifidobacterium thermophilum</name>
    <dbReference type="NCBI Taxonomy" id="33905"/>
    <lineage>
        <taxon>Bacteria</taxon>
        <taxon>Bacillati</taxon>
        <taxon>Actinomycetota</taxon>
        <taxon>Actinomycetes</taxon>
        <taxon>Bifidobacteriales</taxon>
        <taxon>Bifidobacteriaceae</taxon>
        <taxon>Bifidobacterium</taxon>
    </lineage>
</organism>